<accession>A0ABW8V8C4</accession>
<evidence type="ECO:0000313" key="1">
    <source>
        <dbReference type="EMBL" id="MFL7901510.1"/>
    </source>
</evidence>
<dbReference type="EMBL" id="JBJLSN010000011">
    <property type="protein sequence ID" value="MFL7901510.1"/>
    <property type="molecule type" value="Genomic_DNA"/>
</dbReference>
<reference evidence="1 2" key="1">
    <citation type="submission" date="2024-11" db="EMBL/GenBank/DDBJ databases">
        <title>Draft genome sequences of two bacteria associated to sugarcane roots in Colombia.</title>
        <authorList>
            <person name="Pardo-Diaz S."/>
            <person name="Masmela-Mendoza J."/>
            <person name="Delgadillo-Duran P."/>
            <person name="Bautista E.J."/>
            <person name="Rojas-Tapias D.F."/>
        </authorList>
    </citation>
    <scope>NUCLEOTIDE SEQUENCE [LARGE SCALE GENOMIC DNA]</scope>
    <source>
        <strain evidence="1 2">Ap18</strain>
    </source>
</reference>
<proteinExistence type="predicted"/>
<protein>
    <submittedName>
        <fullName evidence="1">HNHc nuclease</fullName>
    </submittedName>
</protein>
<evidence type="ECO:0000313" key="2">
    <source>
        <dbReference type="Proteomes" id="UP001628281"/>
    </source>
</evidence>
<gene>
    <name evidence="1" type="ORF">ACJ41P_10285</name>
</gene>
<dbReference type="Pfam" id="PF06147">
    <property type="entry name" value="DUF968"/>
    <property type="match status" value="1"/>
</dbReference>
<sequence length="118" mass="13301">MALPARRTRPRSGIERNGPARCPQHLAWVRTHRCSVPGCDSAPIEAAHVRIGTDGGTAMKPSDCWVISLCADHHAEQHRVGERSFEARHVINMRLLALEFAAKSPSWQRFLAKQREER</sequence>
<dbReference type="Proteomes" id="UP001628281">
    <property type="component" value="Unassembled WGS sequence"/>
</dbReference>
<organism evidence="1 2">
    <name type="scientific">Azospirillum argentinense</name>
    <dbReference type="NCBI Taxonomy" id="2970906"/>
    <lineage>
        <taxon>Bacteria</taxon>
        <taxon>Pseudomonadati</taxon>
        <taxon>Pseudomonadota</taxon>
        <taxon>Alphaproteobacteria</taxon>
        <taxon>Rhodospirillales</taxon>
        <taxon>Azospirillaceae</taxon>
        <taxon>Azospirillum</taxon>
    </lineage>
</organism>
<name>A0ABW8V8C4_9PROT</name>
<dbReference type="RefSeq" id="WP_407823973.1">
    <property type="nucleotide sequence ID" value="NZ_JBJLSN010000011.1"/>
</dbReference>
<comment type="caution">
    <text evidence="1">The sequence shown here is derived from an EMBL/GenBank/DDBJ whole genome shotgun (WGS) entry which is preliminary data.</text>
</comment>
<keyword evidence="2" id="KW-1185">Reference proteome</keyword>
<dbReference type="InterPro" id="IPR010373">
    <property type="entry name" value="DUF968"/>
</dbReference>